<reference evidence="1" key="1">
    <citation type="submission" date="2012-05" db="EMBL/GenBank/DDBJ databases">
        <authorList>
            <person name="Krishnakumar V."/>
            <person name="Cheung F."/>
            <person name="Xiao Y."/>
            <person name="Chan A."/>
            <person name="Moskal W.A."/>
            <person name="Town C.D."/>
        </authorList>
    </citation>
    <scope>NUCLEOTIDE SEQUENCE</scope>
</reference>
<sequence length="53" mass="5948">MLSTQTSIHGEIDSLNRLDHVEDYQVPQALLPNMVVAPHAPIHSCQQHHDILP</sequence>
<protein>
    <submittedName>
        <fullName evidence="1">Uncharacterized protein</fullName>
    </submittedName>
</protein>
<dbReference type="EMBL" id="BT138356">
    <property type="protein sequence ID" value="AFK38151.1"/>
    <property type="molecule type" value="mRNA"/>
</dbReference>
<dbReference type="AlphaFoldDB" id="I3SD09"/>
<organism evidence="1">
    <name type="scientific">Lotus japonicus</name>
    <name type="common">Lotus corniculatus var. japonicus</name>
    <dbReference type="NCBI Taxonomy" id="34305"/>
    <lineage>
        <taxon>Eukaryota</taxon>
        <taxon>Viridiplantae</taxon>
        <taxon>Streptophyta</taxon>
        <taxon>Embryophyta</taxon>
        <taxon>Tracheophyta</taxon>
        <taxon>Spermatophyta</taxon>
        <taxon>Magnoliopsida</taxon>
        <taxon>eudicotyledons</taxon>
        <taxon>Gunneridae</taxon>
        <taxon>Pentapetalae</taxon>
        <taxon>rosids</taxon>
        <taxon>fabids</taxon>
        <taxon>Fabales</taxon>
        <taxon>Fabaceae</taxon>
        <taxon>Papilionoideae</taxon>
        <taxon>50 kb inversion clade</taxon>
        <taxon>NPAAA clade</taxon>
        <taxon>Hologalegina</taxon>
        <taxon>robinioid clade</taxon>
        <taxon>Loteae</taxon>
        <taxon>Lotus</taxon>
    </lineage>
</organism>
<proteinExistence type="evidence at transcript level"/>
<evidence type="ECO:0000313" key="1">
    <source>
        <dbReference type="EMBL" id="AFK38151.1"/>
    </source>
</evidence>
<accession>I3SD09</accession>
<name>I3SD09_LOTJA</name>